<dbReference type="NCBIfam" id="NF005682">
    <property type="entry name" value="PRK07480.1"/>
    <property type="match status" value="1"/>
</dbReference>
<sequence>MAQDSAADTRQQQLNLIKQADLTHHLHPFTDDNALKQHGPLVVTAAKGTRLFVETGIQLLDMVAGLGCVNIGYGREDMAERAAQVVGELSFYHTFQGATNPYTAVLAKKLSEMTPGHLNKSFFTNSGSEANETIVKLARAYWRLKGKPEKIQVVAREYAYHGSTLMTASLNGLPAMHQAYGLPLDGVHHIPSTAWYRNGGDQSPEDFALTCARALEAKVERIGADRIGLLFVEPVQVGAGVVFSSPAYWAELQRIAKAHDILIAVDETVTGFGRMGEWVYHPKLGIEADFVCLAKGMSSGYQPVGAAMVADHVAEVLAEGGVTQHGFTTSGHPVVAGLCLKNIEILAQEYLLDTVRESLGPRFQDRLQSLADHPLVGEVRGEGLAAGIELVADKATRRQYPLDQGVCGQISNAALMQGVVVRPVGNALVLCPPLVVNDAEIEHTVSVLESALDEVHGRLTGGD</sequence>
<dbReference type="GO" id="GO:0008483">
    <property type="term" value="F:transaminase activity"/>
    <property type="evidence" value="ECO:0007669"/>
    <property type="project" value="UniProtKB-KW"/>
</dbReference>
<evidence type="ECO:0000256" key="1">
    <source>
        <dbReference type="ARBA" id="ARBA00008954"/>
    </source>
</evidence>
<keyword evidence="7" id="KW-1185">Reference proteome</keyword>
<reference evidence="6 7" key="1">
    <citation type="submission" date="2019-03" db="EMBL/GenBank/DDBJ databases">
        <title>Genomic Encyclopedia of Type Strains, Phase IV (KMG-IV): sequencing the most valuable type-strain genomes for metagenomic binning, comparative biology and taxonomic classification.</title>
        <authorList>
            <person name="Goeker M."/>
        </authorList>
    </citation>
    <scope>NUCLEOTIDE SEQUENCE [LARGE SCALE GENOMIC DNA]</scope>
    <source>
        <strain evidence="6 7">DSM 2132</strain>
    </source>
</reference>
<proteinExistence type="inferred from homology"/>
<gene>
    <name evidence="6" type="ORF">EV659_10572</name>
</gene>
<keyword evidence="3 6" id="KW-0808">Transferase</keyword>
<dbReference type="PANTHER" id="PTHR43094">
    <property type="entry name" value="AMINOTRANSFERASE"/>
    <property type="match status" value="1"/>
</dbReference>
<dbReference type="OrthoDB" id="9801834at2"/>
<dbReference type="GO" id="GO:0030170">
    <property type="term" value="F:pyridoxal phosphate binding"/>
    <property type="evidence" value="ECO:0007669"/>
    <property type="project" value="InterPro"/>
</dbReference>
<dbReference type="Gene3D" id="3.40.640.10">
    <property type="entry name" value="Type I PLP-dependent aspartate aminotransferase-like (Major domain)"/>
    <property type="match status" value="1"/>
</dbReference>
<keyword evidence="4 5" id="KW-0663">Pyridoxal phosphate</keyword>
<dbReference type="RefSeq" id="WP_132708381.1">
    <property type="nucleotide sequence ID" value="NZ_JACIGF010000005.1"/>
</dbReference>
<evidence type="ECO:0000313" key="6">
    <source>
        <dbReference type="EMBL" id="TCP34446.1"/>
    </source>
</evidence>
<evidence type="ECO:0000256" key="5">
    <source>
        <dbReference type="RuleBase" id="RU003560"/>
    </source>
</evidence>
<dbReference type="InterPro" id="IPR015422">
    <property type="entry name" value="PyrdxlP-dep_Trfase_small"/>
</dbReference>
<dbReference type="FunFam" id="3.40.640.10:FF:000014">
    <property type="entry name" value="Adenosylmethionine-8-amino-7-oxononanoate aminotransferase, probable"/>
    <property type="match status" value="1"/>
</dbReference>
<dbReference type="PANTHER" id="PTHR43094:SF1">
    <property type="entry name" value="AMINOTRANSFERASE CLASS-III"/>
    <property type="match status" value="1"/>
</dbReference>
<protein>
    <submittedName>
        <fullName evidence="6">Putrescine aminotransferase</fullName>
    </submittedName>
</protein>
<dbReference type="InParanoid" id="A0A4V2SPA0"/>
<dbReference type="InterPro" id="IPR005814">
    <property type="entry name" value="Aminotrans_3"/>
</dbReference>
<organism evidence="6 7">
    <name type="scientific">Rhodothalassium salexigens DSM 2132</name>
    <dbReference type="NCBI Taxonomy" id="1188247"/>
    <lineage>
        <taxon>Bacteria</taxon>
        <taxon>Pseudomonadati</taxon>
        <taxon>Pseudomonadota</taxon>
        <taxon>Alphaproteobacteria</taxon>
        <taxon>Rhodothalassiales</taxon>
        <taxon>Rhodothalassiaceae</taxon>
        <taxon>Rhodothalassium</taxon>
    </lineage>
</organism>
<dbReference type="Pfam" id="PF00202">
    <property type="entry name" value="Aminotran_3"/>
    <property type="match status" value="1"/>
</dbReference>
<dbReference type="Proteomes" id="UP000295399">
    <property type="component" value="Unassembled WGS sequence"/>
</dbReference>
<evidence type="ECO:0000313" key="7">
    <source>
        <dbReference type="Proteomes" id="UP000295399"/>
    </source>
</evidence>
<dbReference type="AlphaFoldDB" id="A0A4V2SPA0"/>
<comment type="similarity">
    <text evidence="1 5">Belongs to the class-III pyridoxal-phosphate-dependent aminotransferase family.</text>
</comment>
<comment type="caution">
    <text evidence="6">The sequence shown here is derived from an EMBL/GenBank/DDBJ whole genome shotgun (WGS) entry which is preliminary data.</text>
</comment>
<evidence type="ECO:0000256" key="4">
    <source>
        <dbReference type="ARBA" id="ARBA00022898"/>
    </source>
</evidence>
<evidence type="ECO:0000256" key="2">
    <source>
        <dbReference type="ARBA" id="ARBA00022576"/>
    </source>
</evidence>
<accession>A0A4V2SPA0</accession>
<evidence type="ECO:0000256" key="3">
    <source>
        <dbReference type="ARBA" id="ARBA00022679"/>
    </source>
</evidence>
<dbReference type="InterPro" id="IPR015424">
    <property type="entry name" value="PyrdxlP-dep_Trfase"/>
</dbReference>
<dbReference type="CDD" id="cd00610">
    <property type="entry name" value="OAT_like"/>
    <property type="match status" value="1"/>
</dbReference>
<name>A0A4V2SPA0_RHOSA</name>
<dbReference type="Gene3D" id="3.90.1150.10">
    <property type="entry name" value="Aspartate Aminotransferase, domain 1"/>
    <property type="match status" value="1"/>
</dbReference>
<dbReference type="EMBL" id="SLXO01000005">
    <property type="protein sequence ID" value="TCP34446.1"/>
    <property type="molecule type" value="Genomic_DNA"/>
</dbReference>
<dbReference type="InterPro" id="IPR015421">
    <property type="entry name" value="PyrdxlP-dep_Trfase_major"/>
</dbReference>
<keyword evidence="2 6" id="KW-0032">Aminotransferase</keyword>
<dbReference type="SUPFAM" id="SSF53383">
    <property type="entry name" value="PLP-dependent transferases"/>
    <property type="match status" value="1"/>
</dbReference>
<dbReference type="PIRSF" id="PIRSF000521">
    <property type="entry name" value="Transaminase_4ab_Lys_Orn"/>
    <property type="match status" value="1"/>
</dbReference>